<reference evidence="2" key="1">
    <citation type="submission" date="2020-08" db="EMBL/GenBank/DDBJ databases">
        <title>Taxonomic study for Lactobacillus species isolated from hardwood bark.</title>
        <authorList>
            <person name="Tohno M."/>
            <person name="Tanizawa Y."/>
        </authorList>
    </citation>
    <scope>NUCLEOTIDE SEQUENCE</scope>
    <source>
        <strain evidence="2">B40</strain>
    </source>
</reference>
<keyword evidence="3" id="KW-1185">Reference proteome</keyword>
<keyword evidence="1" id="KW-0472">Membrane</keyword>
<proteinExistence type="predicted"/>
<keyword evidence="1" id="KW-1133">Transmembrane helix</keyword>
<gene>
    <name evidence="2" type="ORF">LCB40_02540</name>
</gene>
<dbReference type="EMBL" id="BMAY01000002">
    <property type="protein sequence ID" value="GFZ26374.1"/>
    <property type="molecule type" value="Genomic_DNA"/>
</dbReference>
<protein>
    <submittedName>
        <fullName evidence="2">Uncharacterized protein</fullName>
    </submittedName>
</protein>
<accession>A0A916QFI7</accession>
<dbReference type="Proteomes" id="UP000677218">
    <property type="component" value="Unassembled WGS sequence"/>
</dbReference>
<evidence type="ECO:0000256" key="1">
    <source>
        <dbReference type="SAM" id="Phobius"/>
    </source>
</evidence>
<comment type="caution">
    <text evidence="2">The sequence shown here is derived from an EMBL/GenBank/DDBJ whole genome shotgun (WGS) entry which is preliminary data.</text>
</comment>
<keyword evidence="1" id="KW-0812">Transmembrane</keyword>
<name>A0A916QFI7_9LACO</name>
<evidence type="ECO:0000313" key="2">
    <source>
        <dbReference type="EMBL" id="GFZ26374.1"/>
    </source>
</evidence>
<feature type="transmembrane region" description="Helical" evidence="1">
    <location>
        <begin position="20"/>
        <end position="44"/>
    </location>
</feature>
<dbReference type="AlphaFoldDB" id="A0A916QFI7"/>
<sequence length="79" mass="8742">MVVELVEAEALAAGTAKAKAAIAIVVKVISEFFFMIFTSVTSLLHRFYSNVLRLTTSKRNFFAFFYSVVCNKDAVISVV</sequence>
<organism evidence="2 3">
    <name type="scientific">Lactobacillus corticis</name>
    <dbReference type="NCBI Taxonomy" id="2201249"/>
    <lineage>
        <taxon>Bacteria</taxon>
        <taxon>Bacillati</taxon>
        <taxon>Bacillota</taxon>
        <taxon>Bacilli</taxon>
        <taxon>Lactobacillales</taxon>
        <taxon>Lactobacillaceae</taxon>
        <taxon>Lactobacillus</taxon>
    </lineage>
</organism>
<evidence type="ECO:0000313" key="3">
    <source>
        <dbReference type="Proteomes" id="UP000677218"/>
    </source>
</evidence>